<feature type="active site" description="Proton acceptor" evidence="8">
    <location>
        <position position="226"/>
    </location>
</feature>
<feature type="binding site" evidence="8">
    <location>
        <begin position="227"/>
        <end position="228"/>
    </location>
    <ligand>
        <name>substrate</name>
    </ligand>
</feature>
<dbReference type="HAMAP" id="MF_00197">
    <property type="entry name" value="DAP_epimerase"/>
    <property type="match status" value="1"/>
</dbReference>
<dbReference type="AlphaFoldDB" id="A0A859FDB4"/>
<keyword evidence="6 8" id="KW-0413">Isomerase</keyword>
<evidence type="ECO:0000256" key="4">
    <source>
        <dbReference type="ARBA" id="ARBA00022605"/>
    </source>
</evidence>
<comment type="pathway">
    <text evidence="1 8">Amino-acid biosynthesis; L-lysine biosynthesis via DAP pathway; DL-2,6-diaminopimelate from LL-2,6-diaminopimelate: step 1/1.</text>
</comment>
<protein>
    <recommendedName>
        <fullName evidence="3 8">Diaminopimelate epimerase</fullName>
        <shortName evidence="8">DAP epimerase</shortName>
        <ecNumber evidence="3 8">5.1.1.7</ecNumber>
    </recommendedName>
    <alternativeName>
        <fullName evidence="8">PLP-independent amino acid racemase</fullName>
    </alternativeName>
</protein>
<dbReference type="GO" id="GO:0008837">
    <property type="term" value="F:diaminopimelate epimerase activity"/>
    <property type="evidence" value="ECO:0007669"/>
    <property type="project" value="UniProtKB-UniRule"/>
</dbReference>
<evidence type="ECO:0000256" key="6">
    <source>
        <dbReference type="ARBA" id="ARBA00023235"/>
    </source>
</evidence>
<comment type="subunit">
    <text evidence="8">Homodimer.</text>
</comment>
<name>A0A859FDB4_9BACI</name>
<dbReference type="Proteomes" id="UP000318138">
    <property type="component" value="Chromosome"/>
</dbReference>
<reference evidence="11" key="1">
    <citation type="submission" date="2019-07" db="EMBL/GenBank/DDBJ databases">
        <title>Bacillus alkalisoli sp. nov. isolated from saline soil.</title>
        <authorList>
            <person name="Sun J.-Q."/>
            <person name="Xu L."/>
        </authorList>
    </citation>
    <scope>NUCLEOTIDE SEQUENCE [LARGE SCALE GENOMIC DNA]</scope>
    <source>
        <strain evidence="11">M4U3P1</strain>
    </source>
</reference>
<evidence type="ECO:0000256" key="2">
    <source>
        <dbReference type="ARBA" id="ARBA00010219"/>
    </source>
</evidence>
<dbReference type="PANTHER" id="PTHR31689">
    <property type="entry name" value="DIAMINOPIMELATE EPIMERASE, CHLOROPLASTIC"/>
    <property type="match status" value="1"/>
</dbReference>
<feature type="site" description="Could be important to modulate the pK values of the two catalytic cysteine residues" evidence="8">
    <location>
        <position position="217"/>
    </location>
</feature>
<feature type="active site" description="Proton donor" evidence="8">
    <location>
        <position position="77"/>
    </location>
</feature>
<dbReference type="Gene3D" id="3.10.310.10">
    <property type="entry name" value="Diaminopimelate Epimerase, Chain A, domain 1"/>
    <property type="match status" value="2"/>
</dbReference>
<evidence type="ECO:0000256" key="5">
    <source>
        <dbReference type="ARBA" id="ARBA00023154"/>
    </source>
</evidence>
<feature type="binding site" evidence="8">
    <location>
        <position position="199"/>
    </location>
    <ligand>
        <name>substrate</name>
    </ligand>
</feature>
<gene>
    <name evidence="8" type="primary">dapF</name>
    <name evidence="10" type="ORF">FLK61_29200</name>
</gene>
<sequence length="324" mass="35749">MQLPLLKCHGSDNDFIIIDELFEDITLTEAQRVEIAVQLSDRKRIVGSDGILFVQKSEHADAKMRMLNSDGSEAEMCGNGLRCVARYVIERLDSKELVIETMKADLPVAQVDNLFDDVETFEVAIEPVSLTPSTLPLLVEKNTVVEEVLSELDESLTFTALSVPNPHLVTVVPEVRDDVAKQIGEKANELKTLLPNGTNVSFMKQVADQMVYVRTFERGVGLTNACGTAMSASSLVACLLEMVSFDKPITVLNPGGMVQTLVTQDSHGQYFIKLRGNATYEFAAVVDIDFDDKEQTVLLEQDVFEEEALKYEGLRQAAKELAVG</sequence>
<dbReference type="PROSITE" id="PS01326">
    <property type="entry name" value="DAP_EPIMERASE"/>
    <property type="match status" value="1"/>
</dbReference>
<accession>A0A859FDB4</accession>
<keyword evidence="8" id="KW-0963">Cytoplasm</keyword>
<dbReference type="PANTHER" id="PTHR31689:SF0">
    <property type="entry name" value="DIAMINOPIMELATE EPIMERASE"/>
    <property type="match status" value="1"/>
</dbReference>
<organism evidence="10 11">
    <name type="scientific">Paenalkalicoccus suaedae</name>
    <dbReference type="NCBI Taxonomy" id="2592382"/>
    <lineage>
        <taxon>Bacteria</taxon>
        <taxon>Bacillati</taxon>
        <taxon>Bacillota</taxon>
        <taxon>Bacilli</taxon>
        <taxon>Bacillales</taxon>
        <taxon>Bacillaceae</taxon>
        <taxon>Paenalkalicoccus</taxon>
    </lineage>
</organism>
<dbReference type="RefSeq" id="WP_176008845.1">
    <property type="nucleotide sequence ID" value="NZ_CP041372.2"/>
</dbReference>
<keyword evidence="4 8" id="KW-0028">Amino-acid biosynthesis</keyword>
<evidence type="ECO:0000256" key="8">
    <source>
        <dbReference type="HAMAP-Rule" id="MF_00197"/>
    </source>
</evidence>
<dbReference type="KEGG" id="psua:FLK61_29200"/>
<feature type="site" description="Could be important to modulate the pK values of the two catalytic cysteine residues" evidence="8">
    <location>
        <position position="167"/>
    </location>
</feature>
<feature type="binding site" evidence="8">
    <location>
        <position position="13"/>
    </location>
    <ligand>
        <name>substrate</name>
    </ligand>
</feature>
<dbReference type="InterPro" id="IPR018510">
    <property type="entry name" value="DAP_epimerase_AS"/>
</dbReference>
<proteinExistence type="inferred from homology"/>
<comment type="catalytic activity">
    <reaction evidence="7 8">
        <text>(2S,6S)-2,6-diaminopimelate = meso-2,6-diaminopimelate</text>
        <dbReference type="Rhea" id="RHEA:15393"/>
        <dbReference type="ChEBI" id="CHEBI:57609"/>
        <dbReference type="ChEBI" id="CHEBI:57791"/>
        <dbReference type="EC" id="5.1.1.7"/>
    </reaction>
</comment>
<evidence type="ECO:0000256" key="3">
    <source>
        <dbReference type="ARBA" id="ARBA00013080"/>
    </source>
</evidence>
<comment type="caution">
    <text evidence="8">Lacks conserved residue(s) required for the propagation of feature annotation.</text>
</comment>
<dbReference type="InterPro" id="IPR001653">
    <property type="entry name" value="DAP_epimerase_DapF"/>
</dbReference>
<evidence type="ECO:0000256" key="1">
    <source>
        <dbReference type="ARBA" id="ARBA00005196"/>
    </source>
</evidence>
<dbReference type="EMBL" id="CP041372">
    <property type="protein sequence ID" value="QKS70811.1"/>
    <property type="molecule type" value="Genomic_DNA"/>
</dbReference>
<dbReference type="GO" id="GO:0009089">
    <property type="term" value="P:lysine biosynthetic process via diaminopimelate"/>
    <property type="evidence" value="ECO:0007669"/>
    <property type="project" value="UniProtKB-UniRule"/>
</dbReference>
<feature type="binding site" evidence="8">
    <location>
        <position position="165"/>
    </location>
    <ligand>
        <name>substrate</name>
    </ligand>
</feature>
<feature type="active site" evidence="9">
    <location>
        <position position="77"/>
    </location>
</feature>
<dbReference type="UniPathway" id="UPA00034">
    <property type="reaction ID" value="UER00025"/>
</dbReference>
<feature type="binding site" evidence="8">
    <location>
        <begin position="78"/>
        <end position="79"/>
    </location>
    <ligand>
        <name>substrate</name>
    </ligand>
</feature>
<feature type="binding site" evidence="8">
    <location>
        <begin position="217"/>
        <end position="218"/>
    </location>
    <ligand>
        <name>substrate</name>
    </ligand>
</feature>
<dbReference type="GO" id="GO:0005829">
    <property type="term" value="C:cytosol"/>
    <property type="evidence" value="ECO:0007669"/>
    <property type="project" value="TreeGrafter"/>
</dbReference>
<keyword evidence="5 8" id="KW-0457">Lysine biosynthesis</keyword>
<dbReference type="NCBIfam" id="TIGR00652">
    <property type="entry name" value="DapF"/>
    <property type="match status" value="1"/>
</dbReference>
<dbReference type="SUPFAM" id="SSF54506">
    <property type="entry name" value="Diaminopimelate epimerase-like"/>
    <property type="match status" value="2"/>
</dbReference>
<evidence type="ECO:0000256" key="9">
    <source>
        <dbReference type="PROSITE-ProRule" id="PRU10125"/>
    </source>
</evidence>
<comment type="subcellular location">
    <subcellularLocation>
        <location evidence="8">Cytoplasm</location>
    </subcellularLocation>
</comment>
<comment type="similarity">
    <text evidence="2 8">Belongs to the diaminopimelate epimerase family.</text>
</comment>
<feature type="binding site" evidence="8">
    <location>
        <position position="68"/>
    </location>
    <ligand>
        <name>substrate</name>
    </ligand>
</feature>
<evidence type="ECO:0000313" key="11">
    <source>
        <dbReference type="Proteomes" id="UP000318138"/>
    </source>
</evidence>
<dbReference type="Pfam" id="PF01678">
    <property type="entry name" value="DAP_epimerase"/>
    <property type="match status" value="2"/>
</dbReference>
<keyword evidence="11" id="KW-1185">Reference proteome</keyword>
<evidence type="ECO:0000313" key="10">
    <source>
        <dbReference type="EMBL" id="QKS70811.1"/>
    </source>
</evidence>
<comment type="function">
    <text evidence="8">Catalyzes the stereoinversion of LL-2,6-diaminopimelate (L,L-DAP) to meso-diaminopimelate (meso-DAP), a precursor of L-lysine and an essential component of the bacterial peptidoglycan.</text>
</comment>
<dbReference type="EC" id="5.1.1.7" evidence="3 8"/>
<evidence type="ECO:0000256" key="7">
    <source>
        <dbReference type="ARBA" id="ARBA00051712"/>
    </source>
</evidence>